<evidence type="ECO:0000256" key="6">
    <source>
        <dbReference type="ARBA" id="ARBA00023136"/>
    </source>
</evidence>
<feature type="transmembrane region" description="Helical" evidence="7">
    <location>
        <begin position="29"/>
        <end position="50"/>
    </location>
</feature>
<dbReference type="InterPro" id="IPR024512">
    <property type="entry name" value="Ser_palmitoyltrfase_ssu-like"/>
</dbReference>
<keyword evidence="2 7" id="KW-0812">Transmembrane</keyword>
<dbReference type="Pfam" id="PF11779">
    <property type="entry name" value="SPT_ssu-like"/>
    <property type="match status" value="1"/>
</dbReference>
<dbReference type="GO" id="GO:0006665">
    <property type="term" value="P:sphingolipid metabolic process"/>
    <property type="evidence" value="ECO:0007669"/>
    <property type="project" value="UniProtKB-KW"/>
</dbReference>
<dbReference type="EnsemblMetazoa" id="Aqu2.1.29142_001">
    <property type="protein sequence ID" value="Aqu2.1.29142_001"/>
    <property type="gene ID" value="Aqu2.1.29142"/>
</dbReference>
<keyword evidence="4" id="KW-0746">Sphingolipid metabolism</keyword>
<reference evidence="8" key="1">
    <citation type="submission" date="2017-05" db="UniProtKB">
        <authorList>
            <consortium name="EnsemblMetazoa"/>
        </authorList>
    </citation>
    <scope>IDENTIFICATION</scope>
</reference>
<name>A0A1X7UP16_AMPQE</name>
<protein>
    <submittedName>
        <fullName evidence="8">Uncharacterized protein</fullName>
    </submittedName>
</protein>
<organism evidence="8">
    <name type="scientific">Amphimedon queenslandica</name>
    <name type="common">Sponge</name>
    <dbReference type="NCBI Taxonomy" id="400682"/>
    <lineage>
        <taxon>Eukaryota</taxon>
        <taxon>Metazoa</taxon>
        <taxon>Porifera</taxon>
        <taxon>Demospongiae</taxon>
        <taxon>Heteroscleromorpha</taxon>
        <taxon>Haplosclerida</taxon>
        <taxon>Niphatidae</taxon>
        <taxon>Amphimedon</taxon>
    </lineage>
</organism>
<evidence type="ECO:0000313" key="8">
    <source>
        <dbReference type="EnsemblMetazoa" id="Aqu2.1.29142_001"/>
    </source>
</evidence>
<dbReference type="AlphaFoldDB" id="A0A1X7UP16"/>
<sequence length="68" mass="7923">MEALNKIKRLKLALEATTAMNMLEPFEYYAMYTVILLLFFLALYGCYWFLPSHLRHLAYVVGLSSTDL</sequence>
<keyword evidence="6 7" id="KW-0472">Membrane</keyword>
<evidence type="ECO:0000256" key="2">
    <source>
        <dbReference type="ARBA" id="ARBA00022692"/>
    </source>
</evidence>
<evidence type="ECO:0000256" key="7">
    <source>
        <dbReference type="SAM" id="Phobius"/>
    </source>
</evidence>
<keyword evidence="3" id="KW-0256">Endoplasmic reticulum</keyword>
<evidence type="ECO:0000256" key="3">
    <source>
        <dbReference type="ARBA" id="ARBA00022824"/>
    </source>
</evidence>
<comment type="subcellular location">
    <subcellularLocation>
        <location evidence="1">Endoplasmic reticulum membrane</location>
        <topology evidence="1">Multi-pass membrane protein</topology>
    </subcellularLocation>
</comment>
<evidence type="ECO:0000256" key="1">
    <source>
        <dbReference type="ARBA" id="ARBA00004477"/>
    </source>
</evidence>
<dbReference type="InParanoid" id="A0A1X7UP16"/>
<keyword evidence="5 7" id="KW-1133">Transmembrane helix</keyword>
<accession>A0A1X7UP16</accession>
<keyword evidence="4" id="KW-0443">Lipid metabolism</keyword>
<proteinExistence type="predicted"/>
<dbReference type="GO" id="GO:0005789">
    <property type="term" value="C:endoplasmic reticulum membrane"/>
    <property type="evidence" value="ECO:0007669"/>
    <property type="project" value="UniProtKB-SubCell"/>
</dbReference>
<evidence type="ECO:0000256" key="5">
    <source>
        <dbReference type="ARBA" id="ARBA00022989"/>
    </source>
</evidence>
<evidence type="ECO:0000256" key="4">
    <source>
        <dbReference type="ARBA" id="ARBA00022919"/>
    </source>
</evidence>